<sequence length="67" mass="7221">MTAAADTGMCKMCGRVVLKAELKLHWLHGYLCQLCNNGIKKIQEKVFPGGASQSRSEGGMNVGNHSD</sequence>
<dbReference type="EMBL" id="KJ194582">
    <property type="protein sequence ID" value="AHN84092.1"/>
    <property type="molecule type" value="Genomic_DNA"/>
</dbReference>
<keyword evidence="2" id="KW-1185">Reference proteome</keyword>
<accession>X2KNA2</accession>
<evidence type="ECO:0000313" key="1">
    <source>
        <dbReference type="EMBL" id="AHN84092.1"/>
    </source>
</evidence>
<dbReference type="RefSeq" id="YP_009035976.1">
    <property type="nucleotide sequence ID" value="NC_024209.1"/>
</dbReference>
<reference evidence="1 2" key="1">
    <citation type="submission" date="2014-01" db="EMBL/GenBank/DDBJ databases">
        <authorList>
            <person name="Schneider V.M."/>
            <person name="Bowman C.A."/>
            <person name="Russell D.A."/>
            <person name="Pope W.H."/>
            <person name="Jacobs-Sera D."/>
            <person name="Hendrix R.W."/>
            <person name="Hatfull G.F."/>
        </authorList>
    </citation>
    <scope>NUCLEOTIDE SEQUENCE [LARGE SCALE GENOMIC DNA]</scope>
</reference>
<dbReference type="KEGG" id="vg:19527261"/>
<dbReference type="GeneID" id="19527261"/>
<dbReference type="OrthoDB" id="40023at10239"/>
<gene>
    <name evidence="1" type="primary">81</name>
    <name evidence="1" type="ORF">PBI_HAWKEYE_81</name>
</gene>
<proteinExistence type="predicted"/>
<dbReference type="Proteomes" id="UP000019737">
    <property type="component" value="Segment"/>
</dbReference>
<name>X2KNA2_9CAUD</name>
<organism evidence="1 2">
    <name type="scientific">Mycobacterium phage Hawkeye</name>
    <dbReference type="NCBI Taxonomy" id="1458711"/>
    <lineage>
        <taxon>Viruses</taxon>
        <taxon>Duplodnaviria</taxon>
        <taxon>Heunggongvirae</taxon>
        <taxon>Uroviricota</taxon>
        <taxon>Caudoviricetes</taxon>
        <taxon>Dclasvirinae</taxon>
        <taxon>Hawkeyevirus</taxon>
        <taxon>Hawkeyevirus hawkeye</taxon>
    </lineage>
</organism>
<evidence type="ECO:0000313" key="2">
    <source>
        <dbReference type="Proteomes" id="UP000019737"/>
    </source>
</evidence>
<protein>
    <submittedName>
        <fullName evidence="1">Uncharacterized protein</fullName>
    </submittedName>
</protein>